<dbReference type="VEuPathDB" id="VectorBase:LDEU000318"/>
<dbReference type="STRING" id="299467.A0A443SW40"/>
<dbReference type="GO" id="GO:0016197">
    <property type="term" value="P:endosomal transport"/>
    <property type="evidence" value="ECO:0007669"/>
    <property type="project" value="TreeGrafter"/>
</dbReference>
<evidence type="ECO:0000259" key="4">
    <source>
        <dbReference type="Pfam" id="PF04840"/>
    </source>
</evidence>
<dbReference type="FunFam" id="1.10.150.780:FF:000001">
    <property type="entry name" value="Vacuolar protein sorting-associated protein 16 homolog"/>
    <property type="match status" value="1"/>
</dbReference>
<dbReference type="PANTHER" id="PTHR12811">
    <property type="entry name" value="VACUOLAR PROTEIN SORTING VPS16"/>
    <property type="match status" value="1"/>
</dbReference>
<dbReference type="InterPro" id="IPR006925">
    <property type="entry name" value="Vps16_C"/>
</dbReference>
<dbReference type="EMBL" id="NCKV01000080">
    <property type="protein sequence ID" value="RWS31720.1"/>
    <property type="molecule type" value="Genomic_DNA"/>
</dbReference>
<feature type="domain" description="Vps16 C-terminal" evidence="4">
    <location>
        <begin position="8"/>
        <end position="233"/>
    </location>
</feature>
<dbReference type="GO" id="GO:0005765">
    <property type="term" value="C:lysosomal membrane"/>
    <property type="evidence" value="ECO:0007669"/>
    <property type="project" value="TreeGrafter"/>
</dbReference>
<dbReference type="Gene3D" id="1.10.150.780">
    <property type="entry name" value="Vps16, C-terminal region"/>
    <property type="match status" value="1"/>
</dbReference>
<dbReference type="GO" id="GO:0005768">
    <property type="term" value="C:endosome"/>
    <property type="evidence" value="ECO:0007669"/>
    <property type="project" value="TreeGrafter"/>
</dbReference>
<dbReference type="InterPro" id="IPR016534">
    <property type="entry name" value="VPS16"/>
</dbReference>
<dbReference type="GO" id="GO:0042144">
    <property type="term" value="P:vacuole fusion, non-autophagic"/>
    <property type="evidence" value="ECO:0007669"/>
    <property type="project" value="TreeGrafter"/>
</dbReference>
<dbReference type="GO" id="GO:0003779">
    <property type="term" value="F:actin binding"/>
    <property type="evidence" value="ECO:0007669"/>
    <property type="project" value="TreeGrafter"/>
</dbReference>
<comment type="similarity">
    <text evidence="1">Belongs to the VPS16 family.</text>
</comment>
<keyword evidence="6" id="KW-1185">Reference proteome</keyword>
<comment type="subunit">
    <text evidence="3">Core component of at least two putative endosomal tethering complexes, the homotypic fusion and vacuole protein sorting (HOPS) complex and the class C core vacuole/endosome tethering (CORVET) complex. Their common core is composed of the class C Vps proteins VPS11, VPS16, VPS18 and VPS33A, which in HOPS further associates with VPS39 and VPS41 and in CORVET with VPS8 and TGFBRAP1. Interacts with RAB5C. Interacts with STX17, MON1B. Associates with adapter protein complex 3 (AP-3) and clathrin:AP-3 complexes.</text>
</comment>
<dbReference type="Pfam" id="PF04840">
    <property type="entry name" value="Vps16_C"/>
    <property type="match status" value="1"/>
</dbReference>
<gene>
    <name evidence="5" type="ORF">B4U80_07847</name>
</gene>
<name>A0A443SW40_9ACAR</name>
<dbReference type="PANTHER" id="PTHR12811:SF0">
    <property type="entry name" value="VACUOLAR PROTEIN SORTING-ASSOCIATED PROTEIN 16 HOMOLOG"/>
    <property type="match status" value="1"/>
</dbReference>
<dbReference type="InterPro" id="IPR038132">
    <property type="entry name" value="Vps16_C_sf"/>
</dbReference>
<dbReference type="AlphaFoldDB" id="A0A443SW40"/>
<dbReference type="GO" id="GO:0006886">
    <property type="term" value="P:intracellular protein transport"/>
    <property type="evidence" value="ECO:0007669"/>
    <property type="project" value="InterPro"/>
</dbReference>
<dbReference type="GO" id="GO:0030897">
    <property type="term" value="C:HOPS complex"/>
    <property type="evidence" value="ECO:0007669"/>
    <property type="project" value="TreeGrafter"/>
</dbReference>
<sequence>AKLIKLFQFCKLEGTEKLRDLYYQEDDFCAQGFCWLTMSYKNSKIEDRQSCLHSASEAFRKGRNDFMHSQTEEHIKLYRNQSMLEEKFHQKFVDLSVHQTIKKLIQEKEYKLAEELKKDCKVPDKRYWWLKISVLAEQDHWLELEKFSKLKKSPIGYEPFVDVCLKRKNKYEANKYVSKVKEENKVGYLVKLGQLEEAAKIAFESKDEELLSNIESRVVANRALKERIENMRQQLTRR</sequence>
<evidence type="ECO:0000256" key="1">
    <source>
        <dbReference type="ARBA" id="ARBA00009250"/>
    </source>
</evidence>
<reference evidence="5 6" key="1">
    <citation type="journal article" date="2018" name="Gigascience">
        <title>Genomes of trombidid mites reveal novel predicted allergens and laterally-transferred genes associated with secondary metabolism.</title>
        <authorList>
            <person name="Dong X."/>
            <person name="Chaisiri K."/>
            <person name="Xia D."/>
            <person name="Armstrong S.D."/>
            <person name="Fang Y."/>
            <person name="Donnelly M.J."/>
            <person name="Kadowaki T."/>
            <person name="McGarry J.W."/>
            <person name="Darby A.C."/>
            <person name="Makepeace B.L."/>
        </authorList>
    </citation>
    <scope>NUCLEOTIDE SEQUENCE [LARGE SCALE GENOMIC DNA]</scope>
    <source>
        <strain evidence="5">UoL-UT</strain>
    </source>
</reference>
<evidence type="ECO:0000313" key="6">
    <source>
        <dbReference type="Proteomes" id="UP000288716"/>
    </source>
</evidence>
<evidence type="ECO:0000313" key="5">
    <source>
        <dbReference type="EMBL" id="RWS31720.1"/>
    </source>
</evidence>
<proteinExistence type="inferred from homology"/>
<dbReference type="OrthoDB" id="1792at2759"/>
<evidence type="ECO:0000256" key="2">
    <source>
        <dbReference type="ARBA" id="ARBA00017947"/>
    </source>
</evidence>
<protein>
    <recommendedName>
        <fullName evidence="2">Vacuolar protein sorting-associated protein 16 homolog</fullName>
    </recommendedName>
</protein>
<comment type="caution">
    <text evidence="5">The sequence shown here is derived from an EMBL/GenBank/DDBJ whole genome shotgun (WGS) entry which is preliminary data.</text>
</comment>
<feature type="non-terminal residue" evidence="5">
    <location>
        <position position="1"/>
    </location>
</feature>
<evidence type="ECO:0000256" key="3">
    <source>
        <dbReference type="ARBA" id="ARBA00061859"/>
    </source>
</evidence>
<dbReference type="Proteomes" id="UP000288716">
    <property type="component" value="Unassembled WGS sequence"/>
</dbReference>
<organism evidence="5 6">
    <name type="scientific">Leptotrombidium deliense</name>
    <dbReference type="NCBI Taxonomy" id="299467"/>
    <lineage>
        <taxon>Eukaryota</taxon>
        <taxon>Metazoa</taxon>
        <taxon>Ecdysozoa</taxon>
        <taxon>Arthropoda</taxon>
        <taxon>Chelicerata</taxon>
        <taxon>Arachnida</taxon>
        <taxon>Acari</taxon>
        <taxon>Acariformes</taxon>
        <taxon>Trombidiformes</taxon>
        <taxon>Prostigmata</taxon>
        <taxon>Anystina</taxon>
        <taxon>Parasitengona</taxon>
        <taxon>Trombiculoidea</taxon>
        <taxon>Trombiculidae</taxon>
        <taxon>Leptotrombidium</taxon>
    </lineage>
</organism>
<accession>A0A443SW40</accession>